<sequence length="859" mass="98626">MRRLLTFLILIALPCIIYAQQLPVEAGVPLRLAQYRKAVIDSITYQITFRIPEKKTDPIKALVLINFNLKTADQPLQLDFKQRADHVNEISVNFIRDLHKPDTLEPINLRNEHLIISTKRLKKGRNQIEIIFTPGDASLNRNDDYLYALFVPDHARTVFPCFDQPDLKARYTLGLNVPPGWKVLANSNIKDSSAYQDHVEYRFKQSDKLPTYLFSFTAGKYTSVKKMLDGREAEFLYRETDEQKIKLSVDSVFEQHRQAIRFLEDWTTIKYPFQKVGFVAIPDFQFGGMEHPGEIQYKASGLFLDDAATKDAHIARANVISHETAHMWFGDLVTMRWFNDVWTKEVFANFMADKVTEKLMGTATFNLKFLQDHYPAAYAVDRTAGANPIRQQLDNLQDAGSMYGNIIYHKAPIMMRQLELLMGKSNFQAGVREYLKTYAYSNATWPNLIEILGKHTEADLSKWNKVWVYDTDRPVIQADVRYSNGKISKLTLAQHPESGPNRIWPQAFDITLVYPNGQQTIPVNLNAQKIQVSLANGKPKPLYIIYNSNGMGYGVFPVEKALDPTQLFDLQSPVQRASVYINLYENMLNGRGYPPAQLMDFFGHGLQTEKEETNLRMLTGYINNIYWEFINTTERTNSVVGLEKAFWSAMQSQSVSNNKKILFGTFQNIYTSKAAAKEIYNIWKTQTPPKGVKLTEDDYTGLAFTIALKSDTVTNVLKQQEERITNTDRKKRIEFLMPALSLNVKERDSFFHSLKDRKNRAKEAWVLSALGYLHHPLRQKTSIKYIPESLNMLAEIQATGDIFFPQGFINATFGNYQSKEAAIMVRDFIKTHPDLNPKLMGKLLQGVDNLVRTQRLMRN</sequence>
<dbReference type="GO" id="GO:0016020">
    <property type="term" value="C:membrane"/>
    <property type="evidence" value="ECO:0007669"/>
    <property type="project" value="TreeGrafter"/>
</dbReference>
<dbReference type="Pfam" id="PF17900">
    <property type="entry name" value="Peptidase_M1_N"/>
    <property type="match status" value="1"/>
</dbReference>
<dbReference type="RefSeq" id="WP_146272363.1">
    <property type="nucleotide sequence ID" value="NZ_VOEI01000005.1"/>
</dbReference>
<evidence type="ECO:0000256" key="4">
    <source>
        <dbReference type="ARBA" id="ARBA00012564"/>
    </source>
</evidence>
<dbReference type="GO" id="GO:0008270">
    <property type="term" value="F:zinc ion binding"/>
    <property type="evidence" value="ECO:0007669"/>
    <property type="project" value="InterPro"/>
</dbReference>
<keyword evidence="15" id="KW-1185">Reference proteome</keyword>
<comment type="caution">
    <text evidence="14">The sequence shown here is derived from an EMBL/GenBank/DDBJ whole genome shotgun (WGS) entry which is preliminary data.</text>
</comment>
<dbReference type="EC" id="3.4.11.2" evidence="4"/>
<keyword evidence="6 14" id="KW-0031">Aminopeptidase</keyword>
<evidence type="ECO:0000256" key="8">
    <source>
        <dbReference type="ARBA" id="ARBA00022723"/>
    </source>
</evidence>
<evidence type="ECO:0000313" key="14">
    <source>
        <dbReference type="EMBL" id="TWR24951.1"/>
    </source>
</evidence>
<dbReference type="GO" id="GO:0043171">
    <property type="term" value="P:peptide catabolic process"/>
    <property type="evidence" value="ECO:0007669"/>
    <property type="project" value="TreeGrafter"/>
</dbReference>
<evidence type="ECO:0000259" key="12">
    <source>
        <dbReference type="Pfam" id="PF01433"/>
    </source>
</evidence>
<dbReference type="InterPro" id="IPR001930">
    <property type="entry name" value="Peptidase_M1"/>
</dbReference>
<dbReference type="Gene3D" id="2.60.40.1730">
    <property type="entry name" value="tricorn interacting facor f3 domain"/>
    <property type="match status" value="1"/>
</dbReference>
<name>A0A563U1Y0_9SPHI</name>
<dbReference type="GO" id="GO:0016285">
    <property type="term" value="F:alanyl aminopeptidase activity"/>
    <property type="evidence" value="ECO:0007669"/>
    <property type="project" value="UniProtKB-EC"/>
</dbReference>
<dbReference type="Pfam" id="PF01433">
    <property type="entry name" value="Peptidase_M1"/>
    <property type="match status" value="1"/>
</dbReference>
<dbReference type="PRINTS" id="PR00756">
    <property type="entry name" value="ALADIPTASE"/>
</dbReference>
<dbReference type="InterPro" id="IPR027268">
    <property type="entry name" value="Peptidase_M4/M1_CTD_sf"/>
</dbReference>
<keyword evidence="8" id="KW-0479">Metal-binding</keyword>
<evidence type="ECO:0000259" key="13">
    <source>
        <dbReference type="Pfam" id="PF17900"/>
    </source>
</evidence>
<dbReference type="InterPro" id="IPR050344">
    <property type="entry name" value="Peptidase_M1_aminopeptidases"/>
</dbReference>
<evidence type="ECO:0000256" key="5">
    <source>
        <dbReference type="ARBA" id="ARBA00015611"/>
    </source>
</evidence>
<comment type="cofactor">
    <cofactor evidence="2">
        <name>Zn(2+)</name>
        <dbReference type="ChEBI" id="CHEBI:29105"/>
    </cofactor>
</comment>
<organism evidence="14 15">
    <name type="scientific">Mucilaginibacter achroorhodeus</name>
    <dbReference type="NCBI Taxonomy" id="2599294"/>
    <lineage>
        <taxon>Bacteria</taxon>
        <taxon>Pseudomonadati</taxon>
        <taxon>Bacteroidota</taxon>
        <taxon>Sphingobacteriia</taxon>
        <taxon>Sphingobacteriales</taxon>
        <taxon>Sphingobacteriaceae</taxon>
        <taxon>Mucilaginibacter</taxon>
    </lineage>
</organism>
<evidence type="ECO:0000313" key="15">
    <source>
        <dbReference type="Proteomes" id="UP000318010"/>
    </source>
</evidence>
<dbReference type="InterPro" id="IPR045357">
    <property type="entry name" value="Aminopeptidase_N-like_N"/>
</dbReference>
<dbReference type="PANTHER" id="PTHR11533">
    <property type="entry name" value="PROTEASE M1 ZINC METALLOPROTEASE"/>
    <property type="match status" value="1"/>
</dbReference>
<dbReference type="InterPro" id="IPR042097">
    <property type="entry name" value="Aminopeptidase_N-like_N_sf"/>
</dbReference>
<dbReference type="GO" id="GO:0042277">
    <property type="term" value="F:peptide binding"/>
    <property type="evidence" value="ECO:0007669"/>
    <property type="project" value="TreeGrafter"/>
</dbReference>
<dbReference type="GO" id="GO:0005615">
    <property type="term" value="C:extracellular space"/>
    <property type="evidence" value="ECO:0007669"/>
    <property type="project" value="TreeGrafter"/>
</dbReference>
<dbReference type="SUPFAM" id="SSF63737">
    <property type="entry name" value="Leukotriene A4 hydrolase N-terminal domain"/>
    <property type="match status" value="1"/>
</dbReference>
<dbReference type="Proteomes" id="UP000318010">
    <property type="component" value="Unassembled WGS sequence"/>
</dbReference>
<keyword evidence="9" id="KW-0378">Hydrolase</keyword>
<protein>
    <recommendedName>
        <fullName evidence="5">Aminopeptidase N</fullName>
        <ecNumber evidence="4">3.4.11.2</ecNumber>
    </recommendedName>
</protein>
<dbReference type="PANTHER" id="PTHR11533:SF174">
    <property type="entry name" value="PUROMYCIN-SENSITIVE AMINOPEPTIDASE-RELATED"/>
    <property type="match status" value="1"/>
</dbReference>
<evidence type="ECO:0000256" key="6">
    <source>
        <dbReference type="ARBA" id="ARBA00022438"/>
    </source>
</evidence>
<gene>
    <name evidence="14" type="ORF">FPZ42_14445</name>
</gene>
<dbReference type="Gene3D" id="1.10.390.10">
    <property type="entry name" value="Neutral Protease Domain 2"/>
    <property type="match status" value="1"/>
</dbReference>
<evidence type="ECO:0000256" key="1">
    <source>
        <dbReference type="ARBA" id="ARBA00000098"/>
    </source>
</evidence>
<dbReference type="EMBL" id="VOEI01000005">
    <property type="protein sequence ID" value="TWR24951.1"/>
    <property type="molecule type" value="Genomic_DNA"/>
</dbReference>
<dbReference type="OrthoDB" id="100605at2"/>
<feature type="domain" description="Aminopeptidase N-like N-terminal" evidence="13">
    <location>
        <begin position="45"/>
        <end position="213"/>
    </location>
</feature>
<evidence type="ECO:0000256" key="7">
    <source>
        <dbReference type="ARBA" id="ARBA00022670"/>
    </source>
</evidence>
<keyword evidence="7" id="KW-0645">Protease</keyword>
<dbReference type="GO" id="GO:0005737">
    <property type="term" value="C:cytoplasm"/>
    <property type="evidence" value="ECO:0007669"/>
    <property type="project" value="TreeGrafter"/>
</dbReference>
<evidence type="ECO:0000256" key="9">
    <source>
        <dbReference type="ARBA" id="ARBA00022801"/>
    </source>
</evidence>
<dbReference type="GO" id="GO:0006508">
    <property type="term" value="P:proteolysis"/>
    <property type="evidence" value="ECO:0007669"/>
    <property type="project" value="UniProtKB-KW"/>
</dbReference>
<evidence type="ECO:0000256" key="3">
    <source>
        <dbReference type="ARBA" id="ARBA00010136"/>
    </source>
</evidence>
<evidence type="ECO:0000256" key="10">
    <source>
        <dbReference type="ARBA" id="ARBA00022833"/>
    </source>
</evidence>
<dbReference type="SUPFAM" id="SSF55486">
    <property type="entry name" value="Metalloproteases ('zincins'), catalytic domain"/>
    <property type="match status" value="1"/>
</dbReference>
<dbReference type="AlphaFoldDB" id="A0A563U1Y0"/>
<keyword evidence="10" id="KW-0862">Zinc</keyword>
<comment type="similarity">
    <text evidence="3">Belongs to the peptidase M1 family.</text>
</comment>
<evidence type="ECO:0000256" key="11">
    <source>
        <dbReference type="ARBA" id="ARBA00023049"/>
    </source>
</evidence>
<keyword evidence="11" id="KW-0482">Metalloprotease</keyword>
<accession>A0A563U1Y0</accession>
<comment type="catalytic activity">
    <reaction evidence="1">
        <text>Release of an N-terminal amino acid, Xaa-|-Yaa- from a peptide, amide or arylamide. Xaa is preferably Ala, but may be most amino acids including Pro (slow action). When a terminal hydrophobic residue is followed by a prolyl residue, the two may be released as an intact Xaa-Pro dipeptide.</text>
        <dbReference type="EC" id="3.4.11.2"/>
    </reaction>
</comment>
<reference evidence="14 15" key="1">
    <citation type="submission" date="2019-07" db="EMBL/GenBank/DDBJ databases">
        <authorList>
            <person name="Kim J."/>
        </authorList>
    </citation>
    <scope>NUCLEOTIDE SEQUENCE [LARGE SCALE GENOMIC DNA]</scope>
    <source>
        <strain evidence="14 15">MJ1a</strain>
    </source>
</reference>
<proteinExistence type="inferred from homology"/>
<dbReference type="GO" id="GO:0070006">
    <property type="term" value="F:metalloaminopeptidase activity"/>
    <property type="evidence" value="ECO:0007669"/>
    <property type="project" value="TreeGrafter"/>
</dbReference>
<dbReference type="CDD" id="cd09602">
    <property type="entry name" value="M1_APN"/>
    <property type="match status" value="1"/>
</dbReference>
<dbReference type="InterPro" id="IPR014782">
    <property type="entry name" value="Peptidase_M1_dom"/>
</dbReference>
<evidence type="ECO:0000256" key="2">
    <source>
        <dbReference type="ARBA" id="ARBA00001947"/>
    </source>
</evidence>
<feature type="domain" description="Peptidase M1 membrane alanine aminopeptidase" evidence="12">
    <location>
        <begin position="253"/>
        <end position="467"/>
    </location>
</feature>